<evidence type="ECO:0000256" key="1">
    <source>
        <dbReference type="SAM" id="MobiDB-lite"/>
    </source>
</evidence>
<dbReference type="AlphaFoldDB" id="A0AAV7TUM1"/>
<protein>
    <submittedName>
        <fullName evidence="2">Uncharacterized protein</fullName>
    </submittedName>
</protein>
<keyword evidence="3" id="KW-1185">Reference proteome</keyword>
<proteinExistence type="predicted"/>
<feature type="region of interest" description="Disordered" evidence="1">
    <location>
        <begin position="27"/>
        <end position="65"/>
    </location>
</feature>
<gene>
    <name evidence="2" type="ORF">NDU88_005564</name>
</gene>
<reference evidence="2" key="1">
    <citation type="journal article" date="2022" name="bioRxiv">
        <title>Sequencing and chromosome-scale assembly of the giantPleurodeles waltlgenome.</title>
        <authorList>
            <person name="Brown T."/>
            <person name="Elewa A."/>
            <person name="Iarovenko S."/>
            <person name="Subramanian E."/>
            <person name="Araus A.J."/>
            <person name="Petzold A."/>
            <person name="Susuki M."/>
            <person name="Suzuki K.-i.T."/>
            <person name="Hayashi T."/>
            <person name="Toyoda A."/>
            <person name="Oliveira C."/>
            <person name="Osipova E."/>
            <person name="Leigh N.D."/>
            <person name="Simon A."/>
            <person name="Yun M.H."/>
        </authorList>
    </citation>
    <scope>NUCLEOTIDE SEQUENCE</scope>
    <source>
        <strain evidence="2">20211129_DDA</strain>
        <tissue evidence="2">Liver</tissue>
    </source>
</reference>
<comment type="caution">
    <text evidence="2">The sequence shown here is derived from an EMBL/GenBank/DDBJ whole genome shotgun (WGS) entry which is preliminary data.</text>
</comment>
<sequence>MTYTELRLANGRPWSLDELRLEHNMPAGLAAKRGLTEAERQDKTRSQRQARYSKPGSHMKARQSITRTLTEACVHCDKRS</sequence>
<evidence type="ECO:0000313" key="2">
    <source>
        <dbReference type="EMBL" id="KAJ1180342.1"/>
    </source>
</evidence>
<dbReference type="Proteomes" id="UP001066276">
    <property type="component" value="Chromosome 3_2"/>
</dbReference>
<accession>A0AAV7TUM1</accession>
<feature type="compositionally biased region" description="Basic and acidic residues" evidence="1">
    <location>
        <begin position="34"/>
        <end position="45"/>
    </location>
</feature>
<organism evidence="2 3">
    <name type="scientific">Pleurodeles waltl</name>
    <name type="common">Iberian ribbed newt</name>
    <dbReference type="NCBI Taxonomy" id="8319"/>
    <lineage>
        <taxon>Eukaryota</taxon>
        <taxon>Metazoa</taxon>
        <taxon>Chordata</taxon>
        <taxon>Craniata</taxon>
        <taxon>Vertebrata</taxon>
        <taxon>Euteleostomi</taxon>
        <taxon>Amphibia</taxon>
        <taxon>Batrachia</taxon>
        <taxon>Caudata</taxon>
        <taxon>Salamandroidea</taxon>
        <taxon>Salamandridae</taxon>
        <taxon>Pleurodelinae</taxon>
        <taxon>Pleurodeles</taxon>
    </lineage>
</organism>
<evidence type="ECO:0000313" key="3">
    <source>
        <dbReference type="Proteomes" id="UP001066276"/>
    </source>
</evidence>
<name>A0AAV7TUM1_PLEWA</name>
<dbReference type="EMBL" id="JANPWB010000006">
    <property type="protein sequence ID" value="KAJ1180342.1"/>
    <property type="molecule type" value="Genomic_DNA"/>
</dbReference>